<accession>A0A2P2L1N5</accession>
<dbReference type="AlphaFoldDB" id="A0A2P2L1N5"/>
<protein>
    <submittedName>
        <fullName evidence="1">Clathrin interactor EPSIN 1-like isoform X3</fullName>
    </submittedName>
</protein>
<evidence type="ECO:0000313" key="1">
    <source>
        <dbReference type="EMBL" id="MBX11900.1"/>
    </source>
</evidence>
<dbReference type="EMBL" id="GGEC01031416">
    <property type="protein sequence ID" value="MBX11900.1"/>
    <property type="molecule type" value="Transcribed_RNA"/>
</dbReference>
<reference evidence="1" key="1">
    <citation type="submission" date="2018-02" db="EMBL/GenBank/DDBJ databases">
        <title>Rhizophora mucronata_Transcriptome.</title>
        <authorList>
            <person name="Meera S.P."/>
            <person name="Sreeshan A."/>
            <person name="Augustine A."/>
        </authorList>
    </citation>
    <scope>NUCLEOTIDE SEQUENCE</scope>
    <source>
        <tissue evidence="1">Leaf</tissue>
    </source>
</reference>
<proteinExistence type="predicted"/>
<organism evidence="1">
    <name type="scientific">Rhizophora mucronata</name>
    <name type="common">Asiatic mangrove</name>
    <dbReference type="NCBI Taxonomy" id="61149"/>
    <lineage>
        <taxon>Eukaryota</taxon>
        <taxon>Viridiplantae</taxon>
        <taxon>Streptophyta</taxon>
        <taxon>Embryophyta</taxon>
        <taxon>Tracheophyta</taxon>
        <taxon>Spermatophyta</taxon>
        <taxon>Magnoliopsida</taxon>
        <taxon>eudicotyledons</taxon>
        <taxon>Gunneridae</taxon>
        <taxon>Pentapetalae</taxon>
        <taxon>rosids</taxon>
        <taxon>fabids</taxon>
        <taxon>Malpighiales</taxon>
        <taxon>Rhizophoraceae</taxon>
        <taxon>Rhizophora</taxon>
    </lineage>
</organism>
<name>A0A2P2L1N5_RHIMU</name>
<sequence>MTNFYLLRPPNWYCWLPRFEKKSSPVVCDCDDVNPDLPRPDPVPIALPI</sequence>